<sequence length="50" mass="6304">MYLDTYDHPLPWDFETLKTQCRYRPDNYSGRFRRPLKRFKVDPTPRRIEK</sequence>
<keyword evidence="2" id="KW-1185">Reference proteome</keyword>
<dbReference type="AlphaFoldDB" id="A0A564YMR3"/>
<reference evidence="1 2" key="1">
    <citation type="submission" date="2019-07" db="EMBL/GenBank/DDBJ databases">
        <authorList>
            <person name="Jastrzebski P J."/>
            <person name="Paukszto L."/>
            <person name="Jastrzebski P J."/>
        </authorList>
    </citation>
    <scope>NUCLEOTIDE SEQUENCE [LARGE SCALE GENOMIC DNA]</scope>
    <source>
        <strain evidence="1 2">WMS-il1</strain>
    </source>
</reference>
<accession>A0A564YMR3</accession>
<name>A0A564YMR3_HYMDI</name>
<proteinExistence type="predicted"/>
<evidence type="ECO:0000313" key="2">
    <source>
        <dbReference type="Proteomes" id="UP000321570"/>
    </source>
</evidence>
<dbReference type="Proteomes" id="UP000321570">
    <property type="component" value="Unassembled WGS sequence"/>
</dbReference>
<protein>
    <submittedName>
        <fullName evidence="1">Uncharacterized protein</fullName>
    </submittedName>
</protein>
<gene>
    <name evidence="1" type="ORF">WMSIL1_LOCUS7376</name>
</gene>
<organism evidence="1 2">
    <name type="scientific">Hymenolepis diminuta</name>
    <name type="common">Rat tapeworm</name>
    <dbReference type="NCBI Taxonomy" id="6216"/>
    <lineage>
        <taxon>Eukaryota</taxon>
        <taxon>Metazoa</taxon>
        <taxon>Spiralia</taxon>
        <taxon>Lophotrochozoa</taxon>
        <taxon>Platyhelminthes</taxon>
        <taxon>Cestoda</taxon>
        <taxon>Eucestoda</taxon>
        <taxon>Cyclophyllidea</taxon>
        <taxon>Hymenolepididae</taxon>
        <taxon>Hymenolepis</taxon>
    </lineage>
</organism>
<dbReference type="EMBL" id="CABIJS010000256">
    <property type="protein sequence ID" value="VUZ47953.1"/>
    <property type="molecule type" value="Genomic_DNA"/>
</dbReference>
<evidence type="ECO:0000313" key="1">
    <source>
        <dbReference type="EMBL" id="VUZ47953.1"/>
    </source>
</evidence>